<dbReference type="RefSeq" id="WP_125014629.1">
    <property type="nucleotide sequence ID" value="NZ_QWEZ01000001.1"/>
</dbReference>
<comment type="caution">
    <text evidence="3">The sequence shown here is derived from an EMBL/GenBank/DDBJ whole genome shotgun (WGS) entry which is preliminary data.</text>
</comment>
<dbReference type="PANTHER" id="PTHR30006">
    <property type="entry name" value="THIAMINE-BINDING PERIPLASMIC PROTEIN-RELATED"/>
    <property type="match status" value="1"/>
</dbReference>
<keyword evidence="1 2" id="KW-0732">Signal</keyword>
<feature type="chain" id="PRO_5018264312" evidence="2">
    <location>
        <begin position="20"/>
        <end position="361"/>
    </location>
</feature>
<evidence type="ECO:0000256" key="1">
    <source>
        <dbReference type="ARBA" id="ARBA00022729"/>
    </source>
</evidence>
<sequence length="361" mass="40299">MIRWWAWVALLGAPWVAAAVSDRTTVPTDPVEAFSDPVMSQRLVIFSATDIEAIAPVIAAFEARHPGIKVEYHDYQTNQLDRDLRSGKLKGDVVISSAMDLQTRLVNDGYAQALDIPEAQVMPSWSHWRQEIFGFSFEPVVVAYNRRAFAGRRLPTTHEALANDLRVNQAQYQGRVGTYDIRLSGAGYLFATQDAVVSSISARLQEGLGRASAKLYCCTNDMLDEVADGEIDLAYNLLGSYALARSRADHRLGVLLPEDYTLVITRTAWVPLSAPNPELATEFIRFLLSLAGQQQIADNSELIPLHPDIQGRLAVRNLKGQQELRFQPIGVGAALLVYQDRMKRERFLREWQDAYQPGAAR</sequence>
<dbReference type="AlphaFoldDB" id="A0A3P3VTW5"/>
<dbReference type="PANTHER" id="PTHR30006:SF25">
    <property type="entry name" value="PHOSPHOGLYCERATE TRANSPORT REGULATORY PROTEIN PGTC"/>
    <property type="match status" value="1"/>
</dbReference>
<proteinExistence type="predicted"/>
<protein>
    <submittedName>
        <fullName evidence="3">ABC transporter substrate-binding protein</fullName>
    </submittedName>
</protein>
<gene>
    <name evidence="3" type="ORF">D0544_03560</name>
</gene>
<evidence type="ECO:0000313" key="3">
    <source>
        <dbReference type="EMBL" id="RRJ84203.1"/>
    </source>
</evidence>
<organism evidence="3 4">
    <name type="scientific">Aestuariirhabdus litorea</name>
    <dbReference type="NCBI Taxonomy" id="2528527"/>
    <lineage>
        <taxon>Bacteria</taxon>
        <taxon>Pseudomonadati</taxon>
        <taxon>Pseudomonadota</taxon>
        <taxon>Gammaproteobacteria</taxon>
        <taxon>Oceanospirillales</taxon>
        <taxon>Aestuariirhabdaceae</taxon>
        <taxon>Aestuariirhabdus</taxon>
    </lineage>
</organism>
<dbReference type="EMBL" id="QWEZ01000001">
    <property type="protein sequence ID" value="RRJ84203.1"/>
    <property type="molecule type" value="Genomic_DNA"/>
</dbReference>
<dbReference type="Pfam" id="PF13531">
    <property type="entry name" value="SBP_bac_11"/>
    <property type="match status" value="1"/>
</dbReference>
<name>A0A3P3VTW5_9GAMM</name>
<dbReference type="Proteomes" id="UP000280792">
    <property type="component" value="Unassembled WGS sequence"/>
</dbReference>
<dbReference type="SUPFAM" id="SSF53850">
    <property type="entry name" value="Periplasmic binding protein-like II"/>
    <property type="match status" value="1"/>
</dbReference>
<feature type="signal peptide" evidence="2">
    <location>
        <begin position="1"/>
        <end position="19"/>
    </location>
</feature>
<accession>A0A3P3VTW5</accession>
<dbReference type="GO" id="GO:0030288">
    <property type="term" value="C:outer membrane-bounded periplasmic space"/>
    <property type="evidence" value="ECO:0007669"/>
    <property type="project" value="TreeGrafter"/>
</dbReference>
<keyword evidence="4" id="KW-1185">Reference proteome</keyword>
<reference evidence="3 4" key="2">
    <citation type="submission" date="2018-12" db="EMBL/GenBank/DDBJ databases">
        <title>Simiduia agarivorans gen. nov., sp. nov., a marine, agarolytic bacterium isolated from shallow coastal water from Keelung, Taiwan.</title>
        <authorList>
            <person name="Shieh W.Y."/>
        </authorList>
    </citation>
    <scope>NUCLEOTIDE SEQUENCE [LARGE SCALE GENOMIC DNA]</scope>
    <source>
        <strain evidence="3 4">GTF-13</strain>
    </source>
</reference>
<evidence type="ECO:0000313" key="4">
    <source>
        <dbReference type="Proteomes" id="UP000280792"/>
    </source>
</evidence>
<dbReference type="Gene3D" id="3.40.190.10">
    <property type="entry name" value="Periplasmic binding protein-like II"/>
    <property type="match status" value="2"/>
</dbReference>
<reference evidence="3 4" key="1">
    <citation type="submission" date="2018-08" db="EMBL/GenBank/DDBJ databases">
        <authorList>
            <person name="Khan S.A."/>
        </authorList>
    </citation>
    <scope>NUCLEOTIDE SEQUENCE [LARGE SCALE GENOMIC DNA]</scope>
    <source>
        <strain evidence="3 4">GTF-13</strain>
    </source>
</reference>
<evidence type="ECO:0000256" key="2">
    <source>
        <dbReference type="SAM" id="SignalP"/>
    </source>
</evidence>